<gene>
    <name evidence="2" type="ORF">F441_02662</name>
</gene>
<dbReference type="AlphaFoldDB" id="W2XN55"/>
<feature type="region of interest" description="Disordered" evidence="1">
    <location>
        <begin position="217"/>
        <end position="237"/>
    </location>
</feature>
<comment type="caution">
    <text evidence="2">The sequence shown here is derived from an EMBL/GenBank/DDBJ whole genome shotgun (WGS) entry which is preliminary data.</text>
</comment>
<evidence type="ECO:0000313" key="2">
    <source>
        <dbReference type="EMBL" id="ETP24320.1"/>
    </source>
</evidence>
<proteinExistence type="predicted"/>
<dbReference type="Proteomes" id="UP000018958">
    <property type="component" value="Unassembled WGS sequence"/>
</dbReference>
<dbReference type="OrthoDB" id="144068at2759"/>
<evidence type="ECO:0000256" key="1">
    <source>
        <dbReference type="SAM" id="MobiDB-lite"/>
    </source>
</evidence>
<feature type="compositionally biased region" description="Polar residues" evidence="1">
    <location>
        <begin position="219"/>
        <end position="228"/>
    </location>
</feature>
<name>W2XN55_PHYNI</name>
<sequence length="249" mass="28229">MQQALASRQAPNPSIEFMAMAQQCTTRWTSYHDEAMAQLWMIWTTITPVMLWRLRNRHVLKDLPTTNPTSPKVTGARIAYPLDEDGQWNLYAAQNMKLTNTWDYRSSVESVIVQGVTAISANAEPAKVLLRLESTEAMKPKSRQHQIEKKSTTYETHYTQALSNFFAIQWGKPKLAALDPLKHLAKLQTVIQHNFSSDPASSTSPMRSYLERTAKLLNTPGTNLPASDNSKRKTKSIKDRLNACQNRLL</sequence>
<protein>
    <submittedName>
        <fullName evidence="2">Uncharacterized protein</fullName>
    </submittedName>
</protein>
<dbReference type="EMBL" id="ANIX01000558">
    <property type="protein sequence ID" value="ETP24320.1"/>
    <property type="molecule type" value="Genomic_DNA"/>
</dbReference>
<organism evidence="2 3">
    <name type="scientific">Phytophthora nicotianae CJ01A1</name>
    <dbReference type="NCBI Taxonomy" id="1317063"/>
    <lineage>
        <taxon>Eukaryota</taxon>
        <taxon>Sar</taxon>
        <taxon>Stramenopiles</taxon>
        <taxon>Oomycota</taxon>
        <taxon>Peronosporomycetes</taxon>
        <taxon>Peronosporales</taxon>
        <taxon>Peronosporaceae</taxon>
        <taxon>Phytophthora</taxon>
    </lineage>
</organism>
<reference evidence="2 3" key="1">
    <citation type="submission" date="2013-11" db="EMBL/GenBank/DDBJ databases">
        <title>The Genome Sequence of Phytophthora parasitica CJ01A1.</title>
        <authorList>
            <consortium name="The Broad Institute Genomics Platform"/>
            <person name="Russ C."/>
            <person name="Tyler B."/>
            <person name="Panabieres F."/>
            <person name="Shan W."/>
            <person name="Tripathy S."/>
            <person name="Grunwald N."/>
            <person name="Machado M."/>
            <person name="Johnson C.S."/>
            <person name="Walker B."/>
            <person name="Young S.K."/>
            <person name="Zeng Q."/>
            <person name="Gargeya S."/>
            <person name="Fitzgerald M."/>
            <person name="Haas B."/>
            <person name="Abouelleil A."/>
            <person name="Allen A.W."/>
            <person name="Alvarado L."/>
            <person name="Arachchi H.M."/>
            <person name="Berlin A.M."/>
            <person name="Chapman S.B."/>
            <person name="Gainer-Dewar J."/>
            <person name="Goldberg J."/>
            <person name="Griggs A."/>
            <person name="Gujja S."/>
            <person name="Hansen M."/>
            <person name="Howarth C."/>
            <person name="Imamovic A."/>
            <person name="Ireland A."/>
            <person name="Larimer J."/>
            <person name="McCowan C."/>
            <person name="Murphy C."/>
            <person name="Pearson M."/>
            <person name="Poon T.W."/>
            <person name="Priest M."/>
            <person name="Roberts A."/>
            <person name="Saif S."/>
            <person name="Shea T."/>
            <person name="Sisk P."/>
            <person name="Sykes S."/>
            <person name="Wortman J."/>
            <person name="Nusbaum C."/>
            <person name="Birren B."/>
        </authorList>
    </citation>
    <scope>NUCLEOTIDE SEQUENCE [LARGE SCALE GENOMIC DNA]</scope>
    <source>
        <strain evidence="2 3">CJ01A1</strain>
    </source>
</reference>
<evidence type="ECO:0000313" key="3">
    <source>
        <dbReference type="Proteomes" id="UP000018958"/>
    </source>
</evidence>
<accession>W2XN55</accession>